<name>A0A3N0YBL1_ANAGA</name>
<dbReference type="OrthoDB" id="8843611at2759"/>
<sequence length="315" mass="35653">MGKSKRRSRGKQSLNVTSNCVSDTIKSERSDLNSTNLKTMDVTSEGEAIEVYDSTPIFVEGALGTPFPETPVKPMAKKNKRQEERWPERSDGNASILSAIRELSAKHDETFKKIATIEMTTDSTSKMLESLSSTVHQLVLDVGQHSETLKCLDGEIKTLKEENKSLRAGLYECRRYSWRWLLKLHGVKERAGEDVRRVVIDIFGKMAPDVRDSLNDGVDIAHRLGPARDDGKARAIIVLFSFRRVRDGIWRAERRCKYLEDNSLRLTEPLSPEDRAAREKLWPLVKAARDAGKKASFRSSFALIDGKKHFFSDVK</sequence>
<feature type="region of interest" description="Disordered" evidence="1">
    <location>
        <begin position="1"/>
        <end position="20"/>
    </location>
</feature>
<dbReference type="EMBL" id="RJVU01047928">
    <property type="protein sequence ID" value="ROL43597.1"/>
    <property type="molecule type" value="Genomic_DNA"/>
</dbReference>
<reference evidence="2 3" key="1">
    <citation type="submission" date="2018-10" db="EMBL/GenBank/DDBJ databases">
        <title>Genome assembly for a Yunnan-Guizhou Plateau 3E fish, Anabarilius grahami (Regan), and its evolutionary and genetic applications.</title>
        <authorList>
            <person name="Jiang W."/>
        </authorList>
    </citation>
    <scope>NUCLEOTIDE SEQUENCE [LARGE SCALE GENOMIC DNA]</scope>
    <source>
        <strain evidence="2">AG-KIZ</strain>
        <tissue evidence="2">Muscle</tissue>
    </source>
</reference>
<dbReference type="Gene3D" id="3.30.70.1820">
    <property type="entry name" value="L1 transposable element, RRM domain"/>
    <property type="match status" value="1"/>
</dbReference>
<gene>
    <name evidence="2" type="ORF">DPX16_13528</name>
</gene>
<comment type="caution">
    <text evidence="2">The sequence shown here is derived from an EMBL/GenBank/DDBJ whole genome shotgun (WGS) entry which is preliminary data.</text>
</comment>
<dbReference type="AlphaFoldDB" id="A0A3N0YBL1"/>
<protein>
    <submittedName>
        <fullName evidence="2">Uncharacterized protein</fullName>
    </submittedName>
</protein>
<feature type="compositionally biased region" description="Basic residues" evidence="1">
    <location>
        <begin position="1"/>
        <end position="10"/>
    </location>
</feature>
<feature type="region of interest" description="Disordered" evidence="1">
    <location>
        <begin position="65"/>
        <end position="92"/>
    </location>
</feature>
<accession>A0A3N0YBL1</accession>
<evidence type="ECO:0000256" key="1">
    <source>
        <dbReference type="SAM" id="MobiDB-lite"/>
    </source>
</evidence>
<feature type="compositionally biased region" description="Basic and acidic residues" evidence="1">
    <location>
        <begin position="81"/>
        <end position="91"/>
    </location>
</feature>
<feature type="compositionally biased region" description="Polar residues" evidence="1">
    <location>
        <begin position="11"/>
        <end position="20"/>
    </location>
</feature>
<keyword evidence="3" id="KW-1185">Reference proteome</keyword>
<evidence type="ECO:0000313" key="2">
    <source>
        <dbReference type="EMBL" id="ROL43597.1"/>
    </source>
</evidence>
<dbReference type="Proteomes" id="UP000281406">
    <property type="component" value="Unassembled WGS sequence"/>
</dbReference>
<evidence type="ECO:0000313" key="3">
    <source>
        <dbReference type="Proteomes" id="UP000281406"/>
    </source>
</evidence>
<proteinExistence type="predicted"/>
<organism evidence="2 3">
    <name type="scientific">Anabarilius grahami</name>
    <name type="common">Kanglang fish</name>
    <name type="synonym">Barilius grahami</name>
    <dbReference type="NCBI Taxonomy" id="495550"/>
    <lineage>
        <taxon>Eukaryota</taxon>
        <taxon>Metazoa</taxon>
        <taxon>Chordata</taxon>
        <taxon>Craniata</taxon>
        <taxon>Vertebrata</taxon>
        <taxon>Euteleostomi</taxon>
        <taxon>Actinopterygii</taxon>
        <taxon>Neopterygii</taxon>
        <taxon>Teleostei</taxon>
        <taxon>Ostariophysi</taxon>
        <taxon>Cypriniformes</taxon>
        <taxon>Xenocyprididae</taxon>
        <taxon>Xenocypridinae</taxon>
        <taxon>Xenocypridinae incertae sedis</taxon>
        <taxon>Anabarilius</taxon>
    </lineage>
</organism>